<accession>A0AAZ1XMK0</accession>
<proteinExistence type="predicted"/>
<dbReference type="AlphaFoldDB" id="A0AAZ1XMK0"/>
<name>A0AAZ1XMK0_OREAU</name>
<keyword evidence="3" id="KW-1185">Reference proteome</keyword>
<organism evidence="2 3">
    <name type="scientific">Oreochromis aureus</name>
    <name type="common">Israeli tilapia</name>
    <name type="synonym">Chromis aureus</name>
    <dbReference type="NCBI Taxonomy" id="47969"/>
    <lineage>
        <taxon>Eukaryota</taxon>
        <taxon>Metazoa</taxon>
        <taxon>Chordata</taxon>
        <taxon>Craniata</taxon>
        <taxon>Vertebrata</taxon>
        <taxon>Euteleostomi</taxon>
        <taxon>Actinopterygii</taxon>
        <taxon>Neopterygii</taxon>
        <taxon>Teleostei</taxon>
        <taxon>Neoteleostei</taxon>
        <taxon>Acanthomorphata</taxon>
        <taxon>Ovalentaria</taxon>
        <taxon>Cichlomorphae</taxon>
        <taxon>Cichliformes</taxon>
        <taxon>Cichlidae</taxon>
        <taxon>African cichlids</taxon>
        <taxon>Pseudocrenilabrinae</taxon>
        <taxon>Oreochromini</taxon>
        <taxon>Oreochromis</taxon>
    </lineage>
</organism>
<sequence>MDALQWLVFFICISTQTESSWTVDVPSSVEGLLVESNIYSDLSLRPH</sequence>
<evidence type="ECO:0000313" key="2">
    <source>
        <dbReference type="Ensembl" id="ENSOABP00000068859.1"/>
    </source>
</evidence>
<keyword evidence="1" id="KW-0732">Signal</keyword>
<dbReference type="Proteomes" id="UP000472276">
    <property type="component" value="Unassembled WGS sequence"/>
</dbReference>
<feature type="chain" id="PRO_5044336190" evidence="1">
    <location>
        <begin position="20"/>
        <end position="47"/>
    </location>
</feature>
<evidence type="ECO:0000256" key="1">
    <source>
        <dbReference type="SAM" id="SignalP"/>
    </source>
</evidence>
<evidence type="ECO:0000313" key="3">
    <source>
        <dbReference type="Proteomes" id="UP000472276"/>
    </source>
</evidence>
<reference evidence="2" key="2">
    <citation type="submission" date="2025-08" db="UniProtKB">
        <authorList>
            <consortium name="Ensembl"/>
        </authorList>
    </citation>
    <scope>IDENTIFICATION</scope>
</reference>
<feature type="signal peptide" evidence="1">
    <location>
        <begin position="1"/>
        <end position="19"/>
    </location>
</feature>
<protein>
    <submittedName>
        <fullName evidence="2">Uncharacterized protein</fullName>
    </submittedName>
</protein>
<reference evidence="2" key="3">
    <citation type="submission" date="2025-09" db="UniProtKB">
        <authorList>
            <consortium name="Ensembl"/>
        </authorList>
    </citation>
    <scope>IDENTIFICATION</scope>
</reference>
<reference evidence="3" key="1">
    <citation type="submission" date="2020-03" db="EMBL/GenBank/DDBJ databases">
        <title>Evolution of repeat sequences and sex chromosomes of tilapia species revealed by chromosome-level genomes.</title>
        <authorList>
            <person name="Xu L."/>
            <person name="Tao W."/>
            <person name="Wang D."/>
            <person name="Zhou Q."/>
        </authorList>
    </citation>
    <scope>NUCLEOTIDE SEQUENCE [LARGE SCALE GENOMIC DNA]</scope>
    <source>
        <strain evidence="3">Israel</strain>
    </source>
</reference>
<dbReference type="Ensembl" id="ENSOABT00000065651.1">
    <property type="protein sequence ID" value="ENSOABP00000068859.1"/>
    <property type="gene ID" value="ENSOABG00000034194.1"/>
</dbReference>